<sequence length="759" mass="78225">MEVDGERPTGRSARWLAVLGGPHPPLDQAPELGPLAELGESVELRVLRSPALADLAAAVSEFAPTAVYVYGGTPGRSSDVERQAVAPLGLLLNDQGAIQDAAVDSFAAALAGLGLELLFLNFAGSASVASALQQAASAASGGEPAAHHVIAWPASTEPPALAALDFAHCLLGLLRTPGVSVPEAYALAAHMTKAHGTEAGSAPPGNGTAEPSVQEAAVPQLLALAAAGTAADAAANGVQPAALTVQQPALPATASVPALEMEGVDLSKGLSAAFPGYSDLRLLAPNAELRLLQAAQRFFGEALRALLTLEVRQLEVTQLVQLDRPPAQLPGGTSAVRCEVRTPSGAAATVTLGGPAGLLKNKALVQHAVRLAMAADAQTLQFKLPPPGVPLPPTHMSPGVASGAPVVEALAVTSLWTVQLLKLLAQESAYRGLVLLGVAAVGTSPVAAFGPGDAGRLTAVVTQNDPSKANAAPPAALPIAGPSAAARASGAAAAAAAAAAAGLRAMEGVEAMAAAGRQTASPAARQQPQSASKQQANAAAAAAPDPLPWKSNRPPLPQCSEVAFMSDLIAFLTERQGRQIDPRTFPEAILNGSKLDLFRLYKEVCSRGGFKVGNGINWKGQVFPRMRNFTPNHRMTGVGNALKRHYQVFLLEYEQVHPDDITGDRCGICGRGDEHASDWISCDGCDAWVHFSCDQRMSRAGTFKDFAKGKGRTYHCPRCMELRQQRSVQEQTAVQASLLAQVLAATNPAEDGGLAPMQE</sequence>
<dbReference type="SMART" id="SM00249">
    <property type="entry name" value="PHD"/>
    <property type="match status" value="1"/>
</dbReference>
<dbReference type="PANTHER" id="PTHR46694">
    <property type="entry name" value="AT-RICH INTERACTIVE DOMAIN-CONTAINING PROTEIN 4"/>
    <property type="match status" value="1"/>
</dbReference>
<name>A0AAD5H4P1_9CHLO</name>
<dbReference type="GO" id="GO:0003677">
    <property type="term" value="F:DNA binding"/>
    <property type="evidence" value="ECO:0007669"/>
    <property type="project" value="InterPro"/>
</dbReference>
<evidence type="ECO:0000256" key="1">
    <source>
        <dbReference type="ARBA" id="ARBA00022723"/>
    </source>
</evidence>
<dbReference type="InterPro" id="IPR011011">
    <property type="entry name" value="Znf_FYVE_PHD"/>
</dbReference>
<feature type="region of interest" description="Disordered" evidence="5">
    <location>
        <begin position="517"/>
        <end position="555"/>
    </location>
</feature>
<reference evidence="8" key="1">
    <citation type="submission" date="2020-11" db="EMBL/GenBank/DDBJ databases">
        <title>Chlorella ohadii genome sequencing and assembly.</title>
        <authorList>
            <person name="Murik O."/>
            <person name="Treves H."/>
            <person name="Kedem I."/>
            <person name="Shotland Y."/>
            <person name="Kaplan A."/>
        </authorList>
    </citation>
    <scope>NUCLEOTIDE SEQUENCE</scope>
    <source>
        <strain evidence="8">1</strain>
    </source>
</reference>
<feature type="domain" description="ARID" evidence="7">
    <location>
        <begin position="558"/>
        <end position="658"/>
    </location>
</feature>
<dbReference type="PROSITE" id="PS51011">
    <property type="entry name" value="ARID"/>
    <property type="match status" value="1"/>
</dbReference>
<feature type="domain" description="PHD-type" evidence="6">
    <location>
        <begin position="663"/>
        <end position="722"/>
    </location>
</feature>
<dbReference type="InterPro" id="IPR013083">
    <property type="entry name" value="Znf_RING/FYVE/PHD"/>
</dbReference>
<dbReference type="AlphaFoldDB" id="A0AAD5H4P1"/>
<comment type="caution">
    <text evidence="8">The sequence shown here is derived from an EMBL/GenBank/DDBJ whole genome shotgun (WGS) entry which is preliminary data.</text>
</comment>
<dbReference type="InterPro" id="IPR001965">
    <property type="entry name" value="Znf_PHD"/>
</dbReference>
<protein>
    <recommendedName>
        <fullName evidence="10">ARID domain-containing protein</fullName>
    </recommendedName>
</protein>
<evidence type="ECO:0000259" key="6">
    <source>
        <dbReference type="PROSITE" id="PS50016"/>
    </source>
</evidence>
<evidence type="ECO:0000256" key="3">
    <source>
        <dbReference type="ARBA" id="ARBA00022833"/>
    </source>
</evidence>
<dbReference type="InterPro" id="IPR001606">
    <property type="entry name" value="ARID_dom"/>
</dbReference>
<dbReference type="PROSITE" id="PS50016">
    <property type="entry name" value="ZF_PHD_2"/>
    <property type="match status" value="1"/>
</dbReference>
<keyword evidence="2 4" id="KW-0863">Zinc-finger</keyword>
<dbReference type="SUPFAM" id="SSF46774">
    <property type="entry name" value="ARID-like"/>
    <property type="match status" value="1"/>
</dbReference>
<evidence type="ECO:0000256" key="2">
    <source>
        <dbReference type="ARBA" id="ARBA00022771"/>
    </source>
</evidence>
<gene>
    <name evidence="8" type="ORF">COHA_006137</name>
</gene>
<evidence type="ECO:0000256" key="5">
    <source>
        <dbReference type="SAM" id="MobiDB-lite"/>
    </source>
</evidence>
<dbReference type="Gene3D" id="1.10.150.60">
    <property type="entry name" value="ARID DNA-binding domain"/>
    <property type="match status" value="1"/>
</dbReference>
<dbReference type="GO" id="GO:0008270">
    <property type="term" value="F:zinc ion binding"/>
    <property type="evidence" value="ECO:0007669"/>
    <property type="project" value="UniProtKB-KW"/>
</dbReference>
<dbReference type="PANTHER" id="PTHR46694:SF1">
    <property type="entry name" value="AT-RICH INTERACTIVE DOMAIN-CONTAINING PROTEIN 4"/>
    <property type="match status" value="1"/>
</dbReference>
<evidence type="ECO:0000313" key="8">
    <source>
        <dbReference type="EMBL" id="KAI7840095.1"/>
    </source>
</evidence>
<dbReference type="InterPro" id="IPR042293">
    <property type="entry name" value="ARID4"/>
</dbReference>
<dbReference type="SMART" id="SM00501">
    <property type="entry name" value="BRIGHT"/>
    <property type="match status" value="1"/>
</dbReference>
<evidence type="ECO:0000313" key="9">
    <source>
        <dbReference type="Proteomes" id="UP001205105"/>
    </source>
</evidence>
<dbReference type="PROSITE" id="PS01359">
    <property type="entry name" value="ZF_PHD_1"/>
    <property type="match status" value="1"/>
</dbReference>
<dbReference type="EMBL" id="JADXDR010000084">
    <property type="protein sequence ID" value="KAI7840095.1"/>
    <property type="molecule type" value="Genomic_DNA"/>
</dbReference>
<keyword evidence="1" id="KW-0479">Metal-binding</keyword>
<evidence type="ECO:0000259" key="7">
    <source>
        <dbReference type="PROSITE" id="PS51011"/>
    </source>
</evidence>
<dbReference type="Proteomes" id="UP001205105">
    <property type="component" value="Unassembled WGS sequence"/>
</dbReference>
<evidence type="ECO:0000256" key="4">
    <source>
        <dbReference type="PROSITE-ProRule" id="PRU00146"/>
    </source>
</evidence>
<dbReference type="SMART" id="SM01014">
    <property type="entry name" value="ARID"/>
    <property type="match status" value="1"/>
</dbReference>
<keyword evidence="3" id="KW-0862">Zinc</keyword>
<dbReference type="Pfam" id="PF01388">
    <property type="entry name" value="ARID"/>
    <property type="match status" value="1"/>
</dbReference>
<dbReference type="CDD" id="cd16100">
    <property type="entry name" value="ARID"/>
    <property type="match status" value="1"/>
</dbReference>
<keyword evidence="9" id="KW-1185">Reference proteome</keyword>
<accession>A0AAD5H4P1</accession>
<dbReference type="Gene3D" id="3.30.40.10">
    <property type="entry name" value="Zinc/RING finger domain, C3HC4 (zinc finger)"/>
    <property type="match status" value="1"/>
</dbReference>
<dbReference type="InterPro" id="IPR036431">
    <property type="entry name" value="ARID_dom_sf"/>
</dbReference>
<dbReference type="SUPFAM" id="SSF57903">
    <property type="entry name" value="FYVE/PHD zinc finger"/>
    <property type="match status" value="1"/>
</dbReference>
<dbReference type="InterPro" id="IPR019787">
    <property type="entry name" value="Znf_PHD-finger"/>
</dbReference>
<organism evidence="8 9">
    <name type="scientific">Chlorella ohadii</name>
    <dbReference type="NCBI Taxonomy" id="2649997"/>
    <lineage>
        <taxon>Eukaryota</taxon>
        <taxon>Viridiplantae</taxon>
        <taxon>Chlorophyta</taxon>
        <taxon>core chlorophytes</taxon>
        <taxon>Trebouxiophyceae</taxon>
        <taxon>Chlorellales</taxon>
        <taxon>Chlorellaceae</taxon>
        <taxon>Chlorella clade</taxon>
        <taxon>Chlorella</taxon>
    </lineage>
</organism>
<proteinExistence type="predicted"/>
<dbReference type="Pfam" id="PF00628">
    <property type="entry name" value="PHD"/>
    <property type="match status" value="1"/>
</dbReference>
<dbReference type="InterPro" id="IPR019786">
    <property type="entry name" value="Zinc_finger_PHD-type_CS"/>
</dbReference>
<evidence type="ECO:0008006" key="10">
    <source>
        <dbReference type="Google" id="ProtNLM"/>
    </source>
</evidence>
<feature type="compositionally biased region" description="Low complexity" evidence="5">
    <location>
        <begin position="517"/>
        <end position="544"/>
    </location>
</feature>